<evidence type="ECO:0000256" key="1">
    <source>
        <dbReference type="SAM" id="SignalP"/>
    </source>
</evidence>
<dbReference type="RefSeq" id="WP_165190322.1">
    <property type="nucleotide sequence ID" value="NZ_LR699557.1"/>
</dbReference>
<dbReference type="KEGG" id="pdio:PDMSB3_0014.4"/>
<organism evidence="2 3">
    <name type="scientific">Paraburkholderia dioscoreae</name>
    <dbReference type="NCBI Taxonomy" id="2604047"/>
    <lineage>
        <taxon>Bacteria</taxon>
        <taxon>Pseudomonadati</taxon>
        <taxon>Pseudomonadota</taxon>
        <taxon>Betaproteobacteria</taxon>
        <taxon>Burkholderiales</taxon>
        <taxon>Burkholderiaceae</taxon>
        <taxon>Paraburkholderia</taxon>
    </lineage>
</organism>
<dbReference type="EMBL" id="LR699557">
    <property type="protein sequence ID" value="VVD31237.1"/>
    <property type="molecule type" value="Genomic_DNA"/>
</dbReference>
<protein>
    <submittedName>
        <fullName evidence="2">Uncharacterized protein</fullName>
    </submittedName>
</protein>
<feature type="chain" id="PRO_5024940274" evidence="1">
    <location>
        <begin position="22"/>
        <end position="169"/>
    </location>
</feature>
<dbReference type="AlphaFoldDB" id="A0A5Q4ZIG4"/>
<evidence type="ECO:0000313" key="3">
    <source>
        <dbReference type="Proteomes" id="UP000325811"/>
    </source>
</evidence>
<dbReference type="Proteomes" id="UP000325811">
    <property type="component" value="Plasmid pIII"/>
</dbReference>
<gene>
    <name evidence="2" type="ORF">PDMSB3_0014</name>
</gene>
<name>A0A5Q4ZIG4_9BURK</name>
<keyword evidence="1" id="KW-0732">Signal</keyword>
<feature type="signal peptide" evidence="1">
    <location>
        <begin position="1"/>
        <end position="21"/>
    </location>
</feature>
<sequence length="169" mass="18030">MQFVRKTLFATAVAASLIASAHGATTVQTLDITWYKDGQVIDSGRHIINDDTGPAPYLNRSGKEVGYAVCSGTAGAMRLSAEKKFVGRSLLIEPVSVNSGKVRLSVSAIDTVLDGIRKVGTADCTSEVVDVHGYTASDLPVELADGQTVEVPMKNPQYRLVLNLHRDAL</sequence>
<reference evidence="2 3" key="1">
    <citation type="submission" date="2019-08" db="EMBL/GenBank/DDBJ databases">
        <authorList>
            <person name="Herpell B J."/>
        </authorList>
    </citation>
    <scope>NUCLEOTIDE SEQUENCE [LARGE SCALE GENOMIC DNA]</scope>
    <source>
        <strain evidence="3">Msb3</strain>
        <plasmid evidence="2 3">pIII</plasmid>
    </source>
</reference>
<geneLocation type="plasmid" evidence="2 3">
    <name>pIII</name>
</geneLocation>
<accession>A0A5Q4ZIG4</accession>
<proteinExistence type="predicted"/>
<keyword evidence="2" id="KW-0614">Plasmid</keyword>
<keyword evidence="3" id="KW-1185">Reference proteome</keyword>
<evidence type="ECO:0000313" key="2">
    <source>
        <dbReference type="EMBL" id="VVD31237.1"/>
    </source>
</evidence>